<dbReference type="AlphaFoldDB" id="A0A6A4HN88"/>
<proteinExistence type="predicted"/>
<evidence type="ECO:0000313" key="3">
    <source>
        <dbReference type="Proteomes" id="UP000799118"/>
    </source>
</evidence>
<keyword evidence="1" id="KW-0472">Membrane</keyword>
<keyword evidence="1" id="KW-1133">Transmembrane helix</keyword>
<protein>
    <submittedName>
        <fullName evidence="2">Uncharacterized protein</fullName>
    </submittedName>
</protein>
<evidence type="ECO:0000313" key="2">
    <source>
        <dbReference type="EMBL" id="KAE9399546.1"/>
    </source>
</evidence>
<reference evidence="2" key="1">
    <citation type="journal article" date="2019" name="Environ. Microbiol.">
        <title>Fungal ecological strategies reflected in gene transcription - a case study of two litter decomposers.</title>
        <authorList>
            <person name="Barbi F."/>
            <person name="Kohler A."/>
            <person name="Barry K."/>
            <person name="Baskaran P."/>
            <person name="Daum C."/>
            <person name="Fauchery L."/>
            <person name="Ihrmark K."/>
            <person name="Kuo A."/>
            <person name="LaButti K."/>
            <person name="Lipzen A."/>
            <person name="Morin E."/>
            <person name="Grigoriev I.V."/>
            <person name="Henrissat B."/>
            <person name="Lindahl B."/>
            <person name="Martin F."/>
        </authorList>
    </citation>
    <scope>NUCLEOTIDE SEQUENCE</scope>
    <source>
        <strain evidence="2">JB14</strain>
    </source>
</reference>
<sequence>MEMQACKLRKIPSIQQLPTDRLSLKFDARAVLATNSGIKHLRGNASTRPRGRDLRPAMSFLRRRFRYPTLQVAVIARIYAFYYPLPVLVVTIILLVNNHKGPSRSFYGPGCLAIWKSSKFELSHFSRVSAQVLSA</sequence>
<dbReference type="Proteomes" id="UP000799118">
    <property type="component" value="Unassembled WGS sequence"/>
</dbReference>
<keyword evidence="3" id="KW-1185">Reference proteome</keyword>
<evidence type="ECO:0000256" key="1">
    <source>
        <dbReference type="SAM" id="Phobius"/>
    </source>
</evidence>
<accession>A0A6A4HN88</accession>
<organism evidence="2 3">
    <name type="scientific">Gymnopus androsaceus JB14</name>
    <dbReference type="NCBI Taxonomy" id="1447944"/>
    <lineage>
        <taxon>Eukaryota</taxon>
        <taxon>Fungi</taxon>
        <taxon>Dikarya</taxon>
        <taxon>Basidiomycota</taxon>
        <taxon>Agaricomycotina</taxon>
        <taxon>Agaricomycetes</taxon>
        <taxon>Agaricomycetidae</taxon>
        <taxon>Agaricales</taxon>
        <taxon>Marasmiineae</taxon>
        <taxon>Omphalotaceae</taxon>
        <taxon>Gymnopus</taxon>
    </lineage>
</organism>
<gene>
    <name evidence="2" type="ORF">BT96DRAFT_687372</name>
</gene>
<keyword evidence="1" id="KW-0812">Transmembrane</keyword>
<name>A0A6A4HN88_9AGAR</name>
<feature type="transmembrane region" description="Helical" evidence="1">
    <location>
        <begin position="72"/>
        <end position="96"/>
    </location>
</feature>
<dbReference type="EMBL" id="ML769468">
    <property type="protein sequence ID" value="KAE9399546.1"/>
    <property type="molecule type" value="Genomic_DNA"/>
</dbReference>